<dbReference type="EMBL" id="HACA01028329">
    <property type="protein sequence ID" value="CDW45690.1"/>
    <property type="molecule type" value="Transcribed_RNA"/>
</dbReference>
<dbReference type="InterPro" id="IPR019545">
    <property type="entry name" value="DM13_domain"/>
</dbReference>
<reference evidence="5" key="1">
    <citation type="submission" date="2014-05" db="EMBL/GenBank/DDBJ databases">
        <authorList>
            <person name="Chronopoulou M."/>
        </authorList>
    </citation>
    <scope>NUCLEOTIDE SEQUENCE</scope>
    <source>
        <tissue evidence="5">Whole organism</tissue>
    </source>
</reference>
<name>A0A0K2V5T1_LEPSM</name>
<feature type="compositionally biased region" description="Basic and acidic residues" evidence="2">
    <location>
        <begin position="44"/>
        <end position="53"/>
    </location>
</feature>
<organism evidence="5">
    <name type="scientific">Lepeophtheirus salmonis</name>
    <name type="common">Salmon louse</name>
    <name type="synonym">Caligus salmonis</name>
    <dbReference type="NCBI Taxonomy" id="72036"/>
    <lineage>
        <taxon>Eukaryota</taxon>
        <taxon>Metazoa</taxon>
        <taxon>Ecdysozoa</taxon>
        <taxon>Arthropoda</taxon>
        <taxon>Crustacea</taxon>
        <taxon>Multicrustacea</taxon>
        <taxon>Hexanauplia</taxon>
        <taxon>Copepoda</taxon>
        <taxon>Siphonostomatoida</taxon>
        <taxon>Caligidae</taxon>
        <taxon>Lepeophtheirus</taxon>
    </lineage>
</organism>
<evidence type="ECO:0000313" key="5">
    <source>
        <dbReference type="EMBL" id="CDW45690.1"/>
    </source>
</evidence>
<accession>A0A0K2V5T1</accession>
<feature type="compositionally biased region" description="Basic and acidic residues" evidence="2">
    <location>
        <begin position="124"/>
        <end position="145"/>
    </location>
</feature>
<feature type="domain" description="DM13" evidence="4">
    <location>
        <begin position="148"/>
        <end position="248"/>
    </location>
</feature>
<dbReference type="AlphaFoldDB" id="A0A0K2V5T1"/>
<keyword evidence="1" id="KW-0677">Repeat</keyword>
<feature type="region of interest" description="Disordered" evidence="2">
    <location>
        <begin position="112"/>
        <end position="150"/>
    </location>
</feature>
<feature type="compositionally biased region" description="Basic and acidic residues" evidence="2">
    <location>
        <begin position="75"/>
        <end position="84"/>
    </location>
</feature>
<evidence type="ECO:0000259" key="4">
    <source>
        <dbReference type="PROSITE" id="PS51549"/>
    </source>
</evidence>
<dbReference type="GeneID" id="121116197"/>
<feature type="signal peptide" evidence="3">
    <location>
        <begin position="1"/>
        <end position="15"/>
    </location>
</feature>
<dbReference type="KEGG" id="lsm:121116197"/>
<dbReference type="PANTHER" id="PTHR24036">
    <property type="entry name" value="SKELETOR-RELATED"/>
    <property type="match status" value="1"/>
</dbReference>
<evidence type="ECO:0000256" key="2">
    <source>
        <dbReference type="SAM" id="MobiDB-lite"/>
    </source>
</evidence>
<dbReference type="Pfam" id="PF10517">
    <property type="entry name" value="DM13"/>
    <property type="match status" value="1"/>
</dbReference>
<proteinExistence type="predicted"/>
<dbReference type="RefSeq" id="XP_040566378.1">
    <property type="nucleotide sequence ID" value="XM_040710444.2"/>
</dbReference>
<dbReference type="InterPro" id="IPR052126">
    <property type="entry name" value="Spindle_Org/Thrombomodulin"/>
</dbReference>
<dbReference type="SMART" id="SM00686">
    <property type="entry name" value="DM13"/>
    <property type="match status" value="1"/>
</dbReference>
<feature type="chain" id="PRO_5012068194" description="DM13 domain-containing protein" evidence="3">
    <location>
        <begin position="16"/>
        <end position="249"/>
    </location>
</feature>
<evidence type="ECO:0000256" key="3">
    <source>
        <dbReference type="SAM" id="SignalP"/>
    </source>
</evidence>
<dbReference type="PANTHER" id="PTHR24036:SF5">
    <property type="entry name" value="THROMBOMODULIN"/>
    <property type="match status" value="1"/>
</dbReference>
<dbReference type="PROSITE" id="PS51549">
    <property type="entry name" value="DM13"/>
    <property type="match status" value="1"/>
</dbReference>
<feature type="compositionally biased region" description="Basic residues" evidence="2">
    <location>
        <begin position="112"/>
        <end position="123"/>
    </location>
</feature>
<feature type="region of interest" description="Disordered" evidence="2">
    <location>
        <begin position="44"/>
        <end position="95"/>
    </location>
</feature>
<sequence length="249" mass="29528">MRALLILLCAAICSAQHYGQHYGYQNPYKYHPYMRYHDYNARHQEPAPTKEEPEAIQEEETPRYPYAYRHQTQGRHYERPEPTERPTPSSRQPHHYGAYHASQAHRNPYQYHRQHATTKRPEHRKPSPHREQPTKPTKADAKDPKYLGTFKNPTHEVKGDIFMLDDNTLYIQGFSFDGQAPDVYFWSDGVPIPYYTRSDNHITMNVQEYKDEDIVLTLPPEKPTLDKMRKFQIWCKQFGINFGEFSIDD</sequence>
<evidence type="ECO:0000256" key="1">
    <source>
        <dbReference type="ARBA" id="ARBA00022737"/>
    </source>
</evidence>
<dbReference type="OrthoDB" id="2448405at2759"/>
<keyword evidence="3" id="KW-0732">Signal</keyword>
<protein>
    <recommendedName>
        <fullName evidence="4">DM13 domain-containing protein</fullName>
    </recommendedName>
</protein>